<reference evidence="6 7" key="1">
    <citation type="journal article" date="2009" name="PLoS ONE">
        <title>The complete genome of Teredinibacter turnerae T7901: an intracellular endosymbiont of marine wood-boring bivalves (shipworms).</title>
        <authorList>
            <person name="Yang J.C."/>
            <person name="Madupu R."/>
            <person name="Durkin A.S."/>
            <person name="Ekborg N.A."/>
            <person name="Pedamallu C.S."/>
            <person name="Hostetler J.B."/>
            <person name="Radune D."/>
            <person name="Toms B.S."/>
            <person name="Henrissat B."/>
            <person name="Coutinho P.M."/>
            <person name="Schwarz S."/>
            <person name="Field L."/>
            <person name="Trindade-Silva A.E."/>
            <person name="Soares C.A.G."/>
            <person name="Elshahawi S."/>
            <person name="Hanora A."/>
            <person name="Schmidt E.W."/>
            <person name="Haygood M.G."/>
            <person name="Posfai J."/>
            <person name="Benner J."/>
            <person name="Madinger C."/>
            <person name="Nove J."/>
            <person name="Anton B."/>
            <person name="Chaudhary K."/>
            <person name="Foster J."/>
            <person name="Holman A."/>
            <person name="Kumar S."/>
            <person name="Lessard P.A."/>
            <person name="Luyten Y.A."/>
            <person name="Slatko B."/>
            <person name="Wood N."/>
            <person name="Wu B."/>
            <person name="Teplitski M."/>
            <person name="Mougous J.D."/>
            <person name="Ward N."/>
            <person name="Eisen J.A."/>
            <person name="Badger J.H."/>
            <person name="Distel D.L."/>
        </authorList>
    </citation>
    <scope>NUCLEOTIDE SEQUENCE [LARGE SCALE GENOMIC DNA]</scope>
    <source>
        <strain evidence="7">ATCC 39867 / T7901</strain>
    </source>
</reference>
<dbReference type="SUPFAM" id="SSF51215">
    <property type="entry name" value="Regulatory protein AraC"/>
    <property type="match status" value="1"/>
</dbReference>
<evidence type="ECO:0000256" key="2">
    <source>
        <dbReference type="ARBA" id="ARBA00023125"/>
    </source>
</evidence>
<dbReference type="PROSITE" id="PS01124">
    <property type="entry name" value="HTH_ARAC_FAMILY_2"/>
    <property type="match status" value="1"/>
</dbReference>
<organism evidence="6 7">
    <name type="scientific">Teredinibacter turnerae (strain ATCC 39867 / T7901)</name>
    <dbReference type="NCBI Taxonomy" id="377629"/>
    <lineage>
        <taxon>Bacteria</taxon>
        <taxon>Pseudomonadati</taxon>
        <taxon>Pseudomonadota</taxon>
        <taxon>Gammaproteobacteria</taxon>
        <taxon>Cellvibrionales</taxon>
        <taxon>Cellvibrionaceae</taxon>
        <taxon>Teredinibacter</taxon>
    </lineage>
</organism>
<dbReference type="KEGG" id="ttu:TERTU_1242"/>
<protein>
    <submittedName>
        <fullName evidence="6">Helix-turn-helix-domain containing protein, AraC type</fullName>
    </submittedName>
</protein>
<keyword evidence="2" id="KW-0238">DNA-binding</keyword>
<sequence>MIANGAFPRISDPLGEILYQLRMDGSLYAQSYLSAPWGVEMPELPGKMMFHIITQGQCWLHVEGGEPVLLRQGSLVLVPHGRGHRVMDAPGSPVAKLFDLPIRRITDRYEELHYGGGGASTHLTCCVMSFDPLTGRQLIPHLPDYLHIDSWDTDVDSWLQTTLRFIAREAREQKPGGQTIIANLADILVIQAIRAWLDATEETSAGWLAALRDKYIGSALAAIHREPERNWTVDTLAREVGLSRSGFSARFSELVGESAKRYITHWRMQLARSKLLDSGISMGELADQLGYHSEAAFCRAFKRVIGVSPGSIKKSALSLL</sequence>
<dbReference type="OrthoDB" id="9783876at2"/>
<dbReference type="Proteomes" id="UP000009080">
    <property type="component" value="Chromosome"/>
</dbReference>
<name>C5BRT4_TERTT</name>
<dbReference type="Gene3D" id="1.10.10.60">
    <property type="entry name" value="Homeodomain-like"/>
    <property type="match status" value="1"/>
</dbReference>
<evidence type="ECO:0000313" key="6">
    <source>
        <dbReference type="EMBL" id="ACR13099.1"/>
    </source>
</evidence>
<dbReference type="EMBL" id="CP001614">
    <property type="protein sequence ID" value="ACR13099.1"/>
    <property type="molecule type" value="Genomic_DNA"/>
</dbReference>
<dbReference type="SUPFAM" id="SSF46689">
    <property type="entry name" value="Homeodomain-like"/>
    <property type="match status" value="2"/>
</dbReference>
<dbReference type="GO" id="GO:0003700">
    <property type="term" value="F:DNA-binding transcription factor activity"/>
    <property type="evidence" value="ECO:0007669"/>
    <property type="project" value="InterPro"/>
</dbReference>
<evidence type="ECO:0000256" key="1">
    <source>
        <dbReference type="ARBA" id="ARBA00023015"/>
    </source>
</evidence>
<dbReference type="Pfam" id="PF12852">
    <property type="entry name" value="Cupin_6"/>
    <property type="match status" value="1"/>
</dbReference>
<dbReference type="InterPro" id="IPR050204">
    <property type="entry name" value="AraC_XylS_family_regulators"/>
</dbReference>
<keyword evidence="1" id="KW-0805">Transcription regulation</keyword>
<dbReference type="InterPro" id="IPR032783">
    <property type="entry name" value="AraC_lig"/>
</dbReference>
<evidence type="ECO:0000256" key="3">
    <source>
        <dbReference type="ARBA" id="ARBA00023159"/>
    </source>
</evidence>
<keyword evidence="4" id="KW-0804">Transcription</keyword>
<keyword evidence="7" id="KW-1185">Reference proteome</keyword>
<dbReference type="eggNOG" id="COG2207">
    <property type="taxonomic scope" value="Bacteria"/>
</dbReference>
<dbReference type="STRING" id="377629.TERTU_1242"/>
<accession>C5BRT4</accession>
<dbReference type="GO" id="GO:0043565">
    <property type="term" value="F:sequence-specific DNA binding"/>
    <property type="evidence" value="ECO:0007669"/>
    <property type="project" value="InterPro"/>
</dbReference>
<dbReference type="InterPro" id="IPR018060">
    <property type="entry name" value="HTH_AraC"/>
</dbReference>
<dbReference type="InterPro" id="IPR018062">
    <property type="entry name" value="HTH_AraC-typ_CS"/>
</dbReference>
<dbReference type="PANTHER" id="PTHR46796">
    <property type="entry name" value="HTH-TYPE TRANSCRIPTIONAL ACTIVATOR RHAS-RELATED"/>
    <property type="match status" value="1"/>
</dbReference>
<dbReference type="Pfam" id="PF12833">
    <property type="entry name" value="HTH_18"/>
    <property type="match status" value="1"/>
</dbReference>
<dbReference type="AlphaFoldDB" id="C5BRT4"/>
<dbReference type="PROSITE" id="PS00041">
    <property type="entry name" value="HTH_ARAC_FAMILY_1"/>
    <property type="match status" value="1"/>
</dbReference>
<dbReference type="RefSeq" id="WP_015819212.1">
    <property type="nucleotide sequence ID" value="NC_012997.1"/>
</dbReference>
<dbReference type="PANTHER" id="PTHR46796:SF7">
    <property type="entry name" value="ARAC FAMILY TRANSCRIPTIONAL REGULATOR"/>
    <property type="match status" value="1"/>
</dbReference>
<dbReference type="HOGENOM" id="CLU_000445_81_0_6"/>
<dbReference type="InterPro" id="IPR009057">
    <property type="entry name" value="Homeodomain-like_sf"/>
</dbReference>
<keyword evidence="3" id="KW-0010">Activator</keyword>
<evidence type="ECO:0000313" key="7">
    <source>
        <dbReference type="Proteomes" id="UP000009080"/>
    </source>
</evidence>
<dbReference type="SMART" id="SM00342">
    <property type="entry name" value="HTH_ARAC"/>
    <property type="match status" value="1"/>
</dbReference>
<feature type="domain" description="HTH araC/xylS-type" evidence="5">
    <location>
        <begin position="217"/>
        <end position="315"/>
    </location>
</feature>
<proteinExistence type="predicted"/>
<evidence type="ECO:0000259" key="5">
    <source>
        <dbReference type="PROSITE" id="PS01124"/>
    </source>
</evidence>
<gene>
    <name evidence="6" type="ordered locus">TERTU_1242</name>
</gene>
<evidence type="ECO:0000256" key="4">
    <source>
        <dbReference type="ARBA" id="ARBA00023163"/>
    </source>
</evidence>
<dbReference type="InterPro" id="IPR037923">
    <property type="entry name" value="HTH-like"/>
</dbReference>